<evidence type="ECO:0000313" key="3">
    <source>
        <dbReference type="Proteomes" id="UP000198864"/>
    </source>
</evidence>
<feature type="transmembrane region" description="Helical" evidence="1">
    <location>
        <begin position="328"/>
        <end position="346"/>
    </location>
</feature>
<feature type="transmembrane region" description="Helical" evidence="1">
    <location>
        <begin position="28"/>
        <end position="54"/>
    </location>
</feature>
<feature type="transmembrane region" description="Helical" evidence="1">
    <location>
        <begin position="237"/>
        <end position="256"/>
    </location>
</feature>
<keyword evidence="1" id="KW-0472">Membrane</keyword>
<dbReference type="RefSeq" id="WP_141710337.1">
    <property type="nucleotide sequence ID" value="NZ_FMCR01000002.1"/>
</dbReference>
<evidence type="ECO:0000313" key="2">
    <source>
        <dbReference type="EMBL" id="SCE87637.1"/>
    </source>
</evidence>
<organism evidence="2 3">
    <name type="scientific">Micromonospora saelicesensis</name>
    <dbReference type="NCBI Taxonomy" id="285676"/>
    <lineage>
        <taxon>Bacteria</taxon>
        <taxon>Bacillati</taxon>
        <taxon>Actinomycetota</taxon>
        <taxon>Actinomycetes</taxon>
        <taxon>Micromonosporales</taxon>
        <taxon>Micromonosporaceae</taxon>
        <taxon>Micromonospora</taxon>
    </lineage>
</organism>
<name>A0A1C4VUJ0_9ACTN</name>
<evidence type="ECO:0000256" key="1">
    <source>
        <dbReference type="SAM" id="Phobius"/>
    </source>
</evidence>
<dbReference type="EMBL" id="FMCR01000002">
    <property type="protein sequence ID" value="SCE87637.1"/>
    <property type="molecule type" value="Genomic_DNA"/>
</dbReference>
<keyword evidence="1" id="KW-0812">Transmembrane</keyword>
<protein>
    <submittedName>
        <fullName evidence="2">Uncharacterized protein</fullName>
    </submittedName>
</protein>
<feature type="transmembrane region" description="Helical" evidence="1">
    <location>
        <begin position="268"/>
        <end position="287"/>
    </location>
</feature>
<sequence length="347" mass="39155">MTERVNKLRAETFAIPAGGGSSLKWRSFFVMACVATIGLWVASSEYLSVLGGWIRRDNTDDTFLWPFALGWWERIGKALQFLAGMTIVLDLIDPAKLRNAALGALDHLRSLRAARGENQFMAHIDEVRRLTFYRFVSRYNGTPDGYLSYMGYHVPSPTWEAGVPEAPFTHDDYLLAHERFAEERRAHCGHRRKHRQACRKQKNFLSTLVNELIDQALSPEQRSQLEKTERINPHQRVRAGFSLLATVAFLAAFVWFSSQVRASSGIWSVGYLAGLLAMFALWLNVTLNDVIASRLMRGARILAKYGVIAASAPLLADLLDASRPGHRLRWIGFVLFVTGFHFDLLAT</sequence>
<reference evidence="2 3" key="1">
    <citation type="submission" date="2016-06" db="EMBL/GenBank/DDBJ databases">
        <authorList>
            <person name="Kjaerup R.B."/>
            <person name="Dalgaard T.S."/>
            <person name="Juul-Madsen H.R."/>
        </authorList>
    </citation>
    <scope>NUCLEOTIDE SEQUENCE [LARGE SCALE GENOMIC DNA]</scope>
    <source>
        <strain evidence="2 3">DSM 44871</strain>
    </source>
</reference>
<proteinExistence type="predicted"/>
<dbReference type="AlphaFoldDB" id="A0A1C4VUJ0"/>
<accession>A0A1C4VUJ0</accession>
<dbReference type="Proteomes" id="UP000198864">
    <property type="component" value="Unassembled WGS sequence"/>
</dbReference>
<feature type="transmembrane region" description="Helical" evidence="1">
    <location>
        <begin position="299"/>
        <end position="316"/>
    </location>
</feature>
<keyword evidence="1" id="KW-1133">Transmembrane helix</keyword>
<gene>
    <name evidence="2" type="ORF">GA0070561_2087</name>
</gene>